<evidence type="ECO:0000313" key="2">
    <source>
        <dbReference type="Proteomes" id="UP001234202"/>
    </source>
</evidence>
<gene>
    <name evidence="1" type="ORF">QFC24_003307</name>
</gene>
<name>A0ACC2XMB7_9TREE</name>
<accession>A0ACC2XMB7</accession>
<dbReference type="Proteomes" id="UP001234202">
    <property type="component" value="Unassembled WGS sequence"/>
</dbReference>
<evidence type="ECO:0000313" key="1">
    <source>
        <dbReference type="EMBL" id="KAJ9124516.1"/>
    </source>
</evidence>
<organism evidence="1 2">
    <name type="scientific">Naganishia onofrii</name>
    <dbReference type="NCBI Taxonomy" id="1851511"/>
    <lineage>
        <taxon>Eukaryota</taxon>
        <taxon>Fungi</taxon>
        <taxon>Dikarya</taxon>
        <taxon>Basidiomycota</taxon>
        <taxon>Agaricomycotina</taxon>
        <taxon>Tremellomycetes</taxon>
        <taxon>Filobasidiales</taxon>
        <taxon>Filobasidiaceae</taxon>
        <taxon>Naganishia</taxon>
    </lineage>
</organism>
<comment type="caution">
    <text evidence="1">The sequence shown here is derived from an EMBL/GenBank/DDBJ whole genome shotgun (WGS) entry which is preliminary data.</text>
</comment>
<protein>
    <submittedName>
        <fullName evidence="1">Uncharacterized protein</fullName>
    </submittedName>
</protein>
<sequence length="459" mass="50511">MPEPVNIPKDLSVAIVGGGMGGLAAGVALGRAGVKVDLFEQAPKFEEVGAGINLGPNTVRTLEQMGLGDEYNSVAETDDSGLFFQWWDGIKIHKSGETYTKYPRSAVHRARLLEVLHKSLPPSVTVHLGVRVHSVKNLEKENKARISYTISKPPAATPAPPLNSGAALETAPPGSTEPQESHFDADVVIGADGIKSVLRSSINVPAPTEAGNAAGKPAGQRYTGTYCYRALVPMTKAQELDEPERGILAQKPKMVFGPGRHLTIFPIEKGTVLNIVAFVSDRSAPKDERTWEGPWLKKVDMETIQSDFADWDEYPKKLLGDQIQWALHEVLSPTTWRHGRITLLGDAAHASLPHNGSGASMAIEDAYVLSGLLSMPQCNRENVQEFLQVYEDIRRPRGLRQQLHACETGEMFEYATEKWGQDTDAIAQEMLTRTDWIWDYNIENDMKDARDLLAERKLV</sequence>
<reference evidence="1" key="1">
    <citation type="submission" date="2023-04" db="EMBL/GenBank/DDBJ databases">
        <title>Draft Genome sequencing of Naganishia species isolated from polar environments using Oxford Nanopore Technology.</title>
        <authorList>
            <person name="Leo P."/>
            <person name="Venkateswaran K."/>
        </authorList>
    </citation>
    <scope>NUCLEOTIDE SEQUENCE</scope>
    <source>
        <strain evidence="1">DBVPG 5303</strain>
    </source>
</reference>
<proteinExistence type="predicted"/>
<dbReference type="EMBL" id="JASBWV010000010">
    <property type="protein sequence ID" value="KAJ9124516.1"/>
    <property type="molecule type" value="Genomic_DNA"/>
</dbReference>
<keyword evidence="2" id="KW-1185">Reference proteome</keyword>